<dbReference type="GO" id="GO:0006508">
    <property type="term" value="P:proteolysis"/>
    <property type="evidence" value="ECO:0007669"/>
    <property type="project" value="UniProtKB-KW"/>
</dbReference>
<dbReference type="Proteomes" id="UP000589738">
    <property type="component" value="Unassembled WGS sequence"/>
</dbReference>
<dbReference type="PANTHER" id="PTHR36435:SF1">
    <property type="entry name" value="CAAX AMINO TERMINAL PROTEASE FAMILY PROTEIN"/>
    <property type="match status" value="1"/>
</dbReference>
<dbReference type="Pfam" id="PF02517">
    <property type="entry name" value="Rce1-like"/>
    <property type="match status" value="1"/>
</dbReference>
<dbReference type="GO" id="GO:0080120">
    <property type="term" value="P:CAAX-box protein maturation"/>
    <property type="evidence" value="ECO:0007669"/>
    <property type="project" value="UniProtKB-ARBA"/>
</dbReference>
<dbReference type="InterPro" id="IPR003675">
    <property type="entry name" value="Rce1/LyrA-like_dom"/>
</dbReference>
<dbReference type="RefSeq" id="WP_184159127.1">
    <property type="nucleotide sequence ID" value="NZ_JACHLC010000001.1"/>
</dbReference>
<feature type="transmembrane region" description="Helical" evidence="1">
    <location>
        <begin position="86"/>
        <end position="108"/>
    </location>
</feature>
<evidence type="ECO:0000256" key="1">
    <source>
        <dbReference type="SAM" id="Phobius"/>
    </source>
</evidence>
<feature type="transmembrane region" description="Helical" evidence="1">
    <location>
        <begin position="207"/>
        <end position="226"/>
    </location>
</feature>
<dbReference type="EMBL" id="JACHLC010000001">
    <property type="protein sequence ID" value="MBB6370310.1"/>
    <property type="molecule type" value="Genomic_DNA"/>
</dbReference>
<keyword evidence="1" id="KW-1133">Transmembrane helix</keyword>
<sequence length="234" mass="27073">MMSLYGKYAMGILFSFVLLAAVMLYSFPLIYCITGIKGLTSAYLFYSRIILWVVLALVFLYNLFIEKNSFLLWKEKQYSVMFYLKAVIILYLICAFGGSFLNFIIQVFTHENVSRKLVRIASLLKNNYFLIVSICLTAGIVEELLMRGYIQPRIEKIYNNPYPGIFISAVLFGILHSTYGTLGQVLVPFFIGTVFAVFYKKYSNIKILIICHFMYDFVSMMIMNFIDIKHLSAF</sequence>
<dbReference type="PANTHER" id="PTHR36435">
    <property type="entry name" value="SLR1288 PROTEIN"/>
    <property type="match status" value="1"/>
</dbReference>
<feature type="transmembrane region" description="Helical" evidence="1">
    <location>
        <begin position="43"/>
        <end position="65"/>
    </location>
</feature>
<keyword evidence="4" id="KW-1185">Reference proteome</keyword>
<dbReference type="AlphaFoldDB" id="A0A841NAA7"/>
<protein>
    <submittedName>
        <fullName evidence="3">Membrane protease YdiL (CAAX protease family)</fullName>
    </submittedName>
</protein>
<keyword evidence="3" id="KW-0378">Hydrolase</keyword>
<feature type="transmembrane region" description="Helical" evidence="1">
    <location>
        <begin position="157"/>
        <end position="175"/>
    </location>
</feature>
<keyword evidence="1" id="KW-0472">Membrane</keyword>
<comment type="caution">
    <text evidence="3">The sequence shown here is derived from an EMBL/GenBank/DDBJ whole genome shotgun (WGS) entry which is preliminary data.</text>
</comment>
<name>A0A841NAA7_9FLAO</name>
<evidence type="ECO:0000313" key="3">
    <source>
        <dbReference type="EMBL" id="MBB6370310.1"/>
    </source>
</evidence>
<evidence type="ECO:0000313" key="4">
    <source>
        <dbReference type="Proteomes" id="UP000589738"/>
    </source>
</evidence>
<feature type="transmembrane region" description="Helical" evidence="1">
    <location>
        <begin position="128"/>
        <end position="145"/>
    </location>
</feature>
<keyword evidence="3" id="KW-0645">Protease</keyword>
<dbReference type="InterPro" id="IPR052710">
    <property type="entry name" value="CAAX_protease"/>
</dbReference>
<gene>
    <name evidence="3" type="ORF">HNP36_001363</name>
</gene>
<evidence type="ECO:0000259" key="2">
    <source>
        <dbReference type="Pfam" id="PF02517"/>
    </source>
</evidence>
<reference evidence="3 4" key="1">
    <citation type="submission" date="2020-08" db="EMBL/GenBank/DDBJ databases">
        <title>Functional genomics of gut bacteria from endangered species of beetles.</title>
        <authorList>
            <person name="Carlos-Shanley C."/>
        </authorList>
    </citation>
    <scope>NUCLEOTIDE SEQUENCE [LARGE SCALE GENOMIC DNA]</scope>
    <source>
        <strain evidence="3 4">S00136</strain>
    </source>
</reference>
<keyword evidence="1" id="KW-0812">Transmembrane</keyword>
<proteinExistence type="predicted"/>
<feature type="domain" description="CAAX prenyl protease 2/Lysostaphin resistance protein A-like" evidence="2">
    <location>
        <begin position="128"/>
        <end position="218"/>
    </location>
</feature>
<accession>A0A841NAA7</accession>
<dbReference type="GO" id="GO:0004175">
    <property type="term" value="F:endopeptidase activity"/>
    <property type="evidence" value="ECO:0007669"/>
    <property type="project" value="UniProtKB-ARBA"/>
</dbReference>
<feature type="transmembrane region" description="Helical" evidence="1">
    <location>
        <begin position="181"/>
        <end position="200"/>
    </location>
</feature>
<feature type="transmembrane region" description="Helical" evidence="1">
    <location>
        <begin position="12"/>
        <end position="31"/>
    </location>
</feature>
<organism evidence="3 4">
    <name type="scientific">Chryseobacterium shigense</name>
    <dbReference type="NCBI Taxonomy" id="297244"/>
    <lineage>
        <taxon>Bacteria</taxon>
        <taxon>Pseudomonadati</taxon>
        <taxon>Bacteroidota</taxon>
        <taxon>Flavobacteriia</taxon>
        <taxon>Flavobacteriales</taxon>
        <taxon>Weeksellaceae</taxon>
        <taxon>Chryseobacterium group</taxon>
        <taxon>Chryseobacterium</taxon>
    </lineage>
</organism>